<evidence type="ECO:0000313" key="5">
    <source>
        <dbReference type="EMBL" id="KYG62976.1"/>
    </source>
</evidence>
<sequence length="384" mass="43293">MKMQTQMKRLDELATVERGKFSARPRNDPKYYGGDIPFVQTGDIVTSGGILKSYTQTLNAEGLKVSKIFPKGSILVTIAANIGNSALTTFDTACPDSVVGLRPKAGIDSKWLNYAIQSRREELDAKATKGAQKNINLEVLRPLLIPTPNAEEQKYIGECLFSWDKSIELETALLEQYKLELDGFIENLIGTENMTSLKEICQEIRDGTHASHIDVAQGIPLLSAKDIVDRKIMIPTDARKINSADFDQIHKKFVLSNGDLLLTIVGTIGRVAVVSNYDRSYTFQRSVAYLRFKKDFSSEFYSYVFESRYFQKELKRRATQSAQPGVYLGSLSEILVPSPSKENQERITRFLSTLDQSIRLTREKIRLLKLQKQGLMQKLFGDLQ</sequence>
<evidence type="ECO:0000256" key="2">
    <source>
        <dbReference type="ARBA" id="ARBA00022747"/>
    </source>
</evidence>
<comment type="similarity">
    <text evidence="1">Belongs to the type-I restriction system S methylase family.</text>
</comment>
<dbReference type="Pfam" id="PF01420">
    <property type="entry name" value="Methylase_S"/>
    <property type="match status" value="2"/>
</dbReference>
<dbReference type="InterPro" id="IPR044946">
    <property type="entry name" value="Restrct_endonuc_typeI_TRD_sf"/>
</dbReference>
<protein>
    <recommendedName>
        <fullName evidence="4">Type I restriction modification DNA specificity domain-containing protein</fullName>
    </recommendedName>
</protein>
<feature type="domain" description="Type I restriction modification DNA specificity" evidence="4">
    <location>
        <begin position="6"/>
        <end position="176"/>
    </location>
</feature>
<evidence type="ECO:0000256" key="1">
    <source>
        <dbReference type="ARBA" id="ARBA00010923"/>
    </source>
</evidence>
<dbReference type="RefSeq" id="WP_063209506.1">
    <property type="nucleotide sequence ID" value="NZ_LUKD01000008.1"/>
</dbReference>
<dbReference type="EMBL" id="LUKD01000008">
    <property type="protein sequence ID" value="KYG62976.1"/>
    <property type="molecule type" value="Genomic_DNA"/>
</dbReference>
<comment type="caution">
    <text evidence="5">The sequence shown here is derived from an EMBL/GenBank/DDBJ whole genome shotgun (WGS) entry which is preliminary data.</text>
</comment>
<proteinExistence type="inferred from homology"/>
<feature type="domain" description="Type I restriction modification DNA specificity" evidence="4">
    <location>
        <begin position="230"/>
        <end position="368"/>
    </location>
</feature>
<dbReference type="Gene3D" id="1.10.287.1120">
    <property type="entry name" value="Bipartite methylase S protein"/>
    <property type="match status" value="1"/>
</dbReference>
<dbReference type="Proteomes" id="UP000075799">
    <property type="component" value="Unassembled WGS sequence"/>
</dbReference>
<dbReference type="AlphaFoldDB" id="A0A161PQR6"/>
<gene>
    <name evidence="5" type="ORF">AZI87_17090</name>
</gene>
<evidence type="ECO:0000256" key="3">
    <source>
        <dbReference type="ARBA" id="ARBA00023125"/>
    </source>
</evidence>
<dbReference type="CDD" id="cd17246">
    <property type="entry name" value="RMtype1_S_SonII-TRD2-CR2_like"/>
    <property type="match status" value="1"/>
</dbReference>
<name>A0A161PQR6_BDEBC</name>
<dbReference type="GO" id="GO:0009307">
    <property type="term" value="P:DNA restriction-modification system"/>
    <property type="evidence" value="ECO:0007669"/>
    <property type="project" value="UniProtKB-KW"/>
</dbReference>
<dbReference type="SUPFAM" id="SSF116734">
    <property type="entry name" value="DNA methylase specificity domain"/>
    <property type="match status" value="2"/>
</dbReference>
<keyword evidence="2" id="KW-0680">Restriction system</keyword>
<dbReference type="CDD" id="cd17282">
    <property type="entry name" value="RMtype1_S_Eco16444ORF1681_TRD1-CR1_like"/>
    <property type="match status" value="1"/>
</dbReference>
<dbReference type="PANTHER" id="PTHR30408:SF12">
    <property type="entry name" value="TYPE I RESTRICTION ENZYME MJAVIII SPECIFICITY SUBUNIT"/>
    <property type="match status" value="1"/>
</dbReference>
<dbReference type="Gene3D" id="3.90.220.20">
    <property type="entry name" value="DNA methylase specificity domains"/>
    <property type="match status" value="2"/>
</dbReference>
<dbReference type="InterPro" id="IPR000055">
    <property type="entry name" value="Restrct_endonuc_typeI_TRD"/>
</dbReference>
<organism evidence="5 6">
    <name type="scientific">Bdellovibrio bacteriovorus</name>
    <dbReference type="NCBI Taxonomy" id="959"/>
    <lineage>
        <taxon>Bacteria</taxon>
        <taxon>Pseudomonadati</taxon>
        <taxon>Bdellovibrionota</taxon>
        <taxon>Bdellovibrionia</taxon>
        <taxon>Bdellovibrionales</taxon>
        <taxon>Pseudobdellovibrionaceae</taxon>
        <taxon>Bdellovibrio</taxon>
    </lineage>
</organism>
<evidence type="ECO:0000259" key="4">
    <source>
        <dbReference type="Pfam" id="PF01420"/>
    </source>
</evidence>
<dbReference type="OrthoDB" id="5296428at2"/>
<evidence type="ECO:0000313" key="6">
    <source>
        <dbReference type="Proteomes" id="UP000075799"/>
    </source>
</evidence>
<accession>A0A161PQR6</accession>
<keyword evidence="3" id="KW-0238">DNA-binding</keyword>
<dbReference type="PANTHER" id="PTHR30408">
    <property type="entry name" value="TYPE-1 RESTRICTION ENZYME ECOKI SPECIFICITY PROTEIN"/>
    <property type="match status" value="1"/>
</dbReference>
<dbReference type="GO" id="GO:0003677">
    <property type="term" value="F:DNA binding"/>
    <property type="evidence" value="ECO:0007669"/>
    <property type="project" value="UniProtKB-KW"/>
</dbReference>
<reference evidence="5 6" key="1">
    <citation type="submission" date="2016-03" db="EMBL/GenBank/DDBJ databases">
        <authorList>
            <person name="Ploux O."/>
        </authorList>
    </citation>
    <scope>NUCLEOTIDE SEQUENCE [LARGE SCALE GENOMIC DNA]</scope>
    <source>
        <strain evidence="5 6">EC13</strain>
    </source>
</reference>
<dbReference type="InterPro" id="IPR052021">
    <property type="entry name" value="Type-I_RS_S_subunit"/>
</dbReference>